<proteinExistence type="predicted"/>
<dbReference type="RefSeq" id="WP_169153654.1">
    <property type="nucleotide sequence ID" value="NZ_CAWPJE010000315.1"/>
</dbReference>
<comment type="caution">
    <text evidence="1">The sequence shown here is derived from an EMBL/GenBank/DDBJ whole genome shotgun (WGS) entry which is preliminary data.</text>
</comment>
<keyword evidence="2" id="KW-1185">Reference proteome</keyword>
<dbReference type="EMBL" id="QMEB01000010">
    <property type="protein sequence ID" value="NMG18365.1"/>
    <property type="molecule type" value="Genomic_DNA"/>
</dbReference>
<evidence type="ECO:0000313" key="2">
    <source>
        <dbReference type="Proteomes" id="UP000718564"/>
    </source>
</evidence>
<reference evidence="1 2" key="1">
    <citation type="submission" date="2018-06" db="EMBL/GenBank/DDBJ databases">
        <title>Comparative genomics of Brasilonema spp. strains.</title>
        <authorList>
            <person name="Alvarenga D.O."/>
            <person name="Fiore M.F."/>
            <person name="Varani A.M."/>
        </authorList>
    </citation>
    <scope>NUCLEOTIDE SEQUENCE [LARGE SCALE GENOMIC DNA]</scope>
    <source>
        <strain evidence="1 2">SPC951</strain>
    </source>
</reference>
<evidence type="ECO:0000313" key="1">
    <source>
        <dbReference type="EMBL" id="NMG18365.1"/>
    </source>
</evidence>
<accession>A0ABX1P407</accession>
<sequence length="91" mass="10414">MISVRELALINDLKLAENAAICSENVVSEPFRQCLMHGFHLTLTSLIGKQLIYLVKFSQYLVLHKTKRKFIADITTKDSVSTNEEVNQQYN</sequence>
<organism evidence="1 2">
    <name type="scientific">Brasilonema bromeliae SPC951</name>
    <dbReference type="NCBI Taxonomy" id="385972"/>
    <lineage>
        <taxon>Bacteria</taxon>
        <taxon>Bacillati</taxon>
        <taxon>Cyanobacteriota</taxon>
        <taxon>Cyanophyceae</taxon>
        <taxon>Nostocales</taxon>
        <taxon>Scytonemataceae</taxon>
        <taxon>Brasilonema</taxon>
        <taxon>Bromeliae group (in: Brasilonema)</taxon>
    </lineage>
</organism>
<dbReference type="Proteomes" id="UP000718564">
    <property type="component" value="Unassembled WGS sequence"/>
</dbReference>
<gene>
    <name evidence="1" type="ORF">DP116_02435</name>
</gene>
<name>A0ABX1P407_9CYAN</name>
<protein>
    <submittedName>
        <fullName evidence="1">Uncharacterized protein</fullName>
    </submittedName>
</protein>